<dbReference type="RefSeq" id="WP_081956013.1">
    <property type="nucleotide sequence ID" value="NZ_FZNG01000068.1"/>
</dbReference>
<dbReference type="Pfam" id="PF14373">
    <property type="entry name" value="Imm_superinfect"/>
    <property type="match status" value="1"/>
</dbReference>
<reference evidence="2 3" key="1">
    <citation type="journal article" date="2014" name="Genome Announc.">
        <title>Draft genome sequences of eight enterohepatic helicobacter species isolated from both laboratory and wild rodents.</title>
        <authorList>
            <person name="Sheh A."/>
            <person name="Shen Z."/>
            <person name="Fox J.G."/>
        </authorList>
    </citation>
    <scope>NUCLEOTIDE SEQUENCE [LARGE SCALE GENOMIC DNA]</scope>
    <source>
        <strain evidence="2 3">ATCC 700114</strain>
    </source>
</reference>
<name>A0A4U8S4T8_9HELI</name>
<protein>
    <submittedName>
        <fullName evidence="2">Superinfection immunity protein</fullName>
    </submittedName>
</protein>
<accession>A0A4U8S4T8</accession>
<dbReference type="EMBL" id="JRPL02000031">
    <property type="protein sequence ID" value="TLD80647.1"/>
    <property type="molecule type" value="Genomic_DNA"/>
</dbReference>
<evidence type="ECO:0000313" key="3">
    <source>
        <dbReference type="Proteomes" id="UP000029878"/>
    </source>
</evidence>
<keyword evidence="1" id="KW-1133">Transmembrane helix</keyword>
<keyword evidence="1" id="KW-0812">Transmembrane</keyword>
<sequence length="225" mass="26936">MPYEYRLDFLIADTLCQMDKSSMSDEAYIKLYYDKIAELDKAYKPKYEEIKQKYPLGQVWFDEASTLRLEQDRKLDEQYEQDKAEIGREKISSFLVWAFITRNVDYTYYINDDGTERLIRKIVNYEWLDSALVAQSSRIRTMTCGDIRNYKFKKRGNEMIMLSPIWLLILFVYFLPIIIAFVRNHQSRYKILLLNLLLGTFIPVLVICLVWSCTRVKHKQDVVER</sequence>
<dbReference type="Proteomes" id="UP000029878">
    <property type="component" value="Unassembled WGS sequence"/>
</dbReference>
<gene>
    <name evidence="2" type="ORF">LS81_009375</name>
</gene>
<keyword evidence="1" id="KW-0472">Membrane</keyword>
<proteinExistence type="predicted"/>
<comment type="caution">
    <text evidence="2">The sequence shown here is derived from an EMBL/GenBank/DDBJ whole genome shotgun (WGS) entry which is preliminary data.</text>
</comment>
<feature type="transmembrane region" description="Helical" evidence="1">
    <location>
        <begin position="191"/>
        <end position="211"/>
    </location>
</feature>
<evidence type="ECO:0000256" key="1">
    <source>
        <dbReference type="SAM" id="Phobius"/>
    </source>
</evidence>
<evidence type="ECO:0000313" key="2">
    <source>
        <dbReference type="EMBL" id="TLD80647.1"/>
    </source>
</evidence>
<organism evidence="2 3">
    <name type="scientific">Helicobacter trogontum</name>
    <dbReference type="NCBI Taxonomy" id="50960"/>
    <lineage>
        <taxon>Bacteria</taxon>
        <taxon>Pseudomonadati</taxon>
        <taxon>Campylobacterota</taxon>
        <taxon>Epsilonproteobacteria</taxon>
        <taxon>Campylobacterales</taxon>
        <taxon>Helicobacteraceae</taxon>
        <taxon>Helicobacter</taxon>
    </lineage>
</organism>
<dbReference type="AlphaFoldDB" id="A0A4U8S4T8"/>
<feature type="transmembrane region" description="Helical" evidence="1">
    <location>
        <begin position="159"/>
        <end position="179"/>
    </location>
</feature>
<dbReference type="InterPro" id="IPR016410">
    <property type="entry name" value="Phage_imm"/>
</dbReference>